<proteinExistence type="predicted"/>
<name>A0A2G9G512_9LAMI</name>
<dbReference type="AlphaFoldDB" id="A0A2G9G512"/>
<dbReference type="EMBL" id="NKXS01006994">
    <property type="protein sequence ID" value="PIN00403.1"/>
    <property type="molecule type" value="Genomic_DNA"/>
</dbReference>
<gene>
    <name evidence="2" type="ORF">CDL12_27094</name>
</gene>
<dbReference type="Proteomes" id="UP000231279">
    <property type="component" value="Unassembled WGS sequence"/>
</dbReference>
<reference evidence="3" key="1">
    <citation type="journal article" date="2018" name="Gigascience">
        <title>Genome assembly of the Pink Ipe (Handroanthus impetiginosus, Bignoniaceae), a highly valued, ecologically keystone Neotropical timber forest tree.</title>
        <authorList>
            <person name="Silva-Junior O.B."/>
            <person name="Grattapaglia D."/>
            <person name="Novaes E."/>
            <person name="Collevatti R.G."/>
        </authorList>
    </citation>
    <scope>NUCLEOTIDE SEQUENCE [LARGE SCALE GENOMIC DNA]</scope>
    <source>
        <strain evidence="3">cv. UFG-1</strain>
    </source>
</reference>
<keyword evidence="3" id="KW-1185">Reference proteome</keyword>
<feature type="region of interest" description="Disordered" evidence="1">
    <location>
        <begin position="1"/>
        <end position="59"/>
    </location>
</feature>
<protein>
    <submittedName>
        <fullName evidence="2">Uncharacterized protein</fullName>
    </submittedName>
</protein>
<dbReference type="OrthoDB" id="687180at2759"/>
<feature type="compositionally biased region" description="Basic and acidic residues" evidence="1">
    <location>
        <begin position="1"/>
        <end position="34"/>
    </location>
</feature>
<organism evidence="2 3">
    <name type="scientific">Handroanthus impetiginosus</name>
    <dbReference type="NCBI Taxonomy" id="429701"/>
    <lineage>
        <taxon>Eukaryota</taxon>
        <taxon>Viridiplantae</taxon>
        <taxon>Streptophyta</taxon>
        <taxon>Embryophyta</taxon>
        <taxon>Tracheophyta</taxon>
        <taxon>Spermatophyta</taxon>
        <taxon>Magnoliopsida</taxon>
        <taxon>eudicotyledons</taxon>
        <taxon>Gunneridae</taxon>
        <taxon>Pentapetalae</taxon>
        <taxon>asterids</taxon>
        <taxon>lamiids</taxon>
        <taxon>Lamiales</taxon>
        <taxon>Bignoniaceae</taxon>
        <taxon>Crescentiina</taxon>
        <taxon>Tabebuia alliance</taxon>
        <taxon>Handroanthus</taxon>
    </lineage>
</organism>
<accession>A0A2G9G512</accession>
<evidence type="ECO:0000313" key="3">
    <source>
        <dbReference type="Proteomes" id="UP000231279"/>
    </source>
</evidence>
<evidence type="ECO:0000256" key="1">
    <source>
        <dbReference type="SAM" id="MobiDB-lite"/>
    </source>
</evidence>
<feature type="compositionally biased region" description="Basic and acidic residues" evidence="1">
    <location>
        <begin position="48"/>
        <end position="59"/>
    </location>
</feature>
<comment type="caution">
    <text evidence="2">The sequence shown here is derived from an EMBL/GenBank/DDBJ whole genome shotgun (WGS) entry which is preliminary data.</text>
</comment>
<sequence length="76" mass="8508">MEAMKERKEQMEKEEKQNPQDGGKDPMAKAREIIGEAIISKSDCGEAENEKDSTANKPDDVLAYSRAVRHIDSSLE</sequence>
<evidence type="ECO:0000313" key="2">
    <source>
        <dbReference type="EMBL" id="PIN00403.1"/>
    </source>
</evidence>